<feature type="domain" description="NADH:flavin oxidoreductase/NADH oxidase N-terminal" evidence="5">
    <location>
        <begin position="12"/>
        <end position="339"/>
    </location>
</feature>
<evidence type="ECO:0000259" key="5">
    <source>
        <dbReference type="Pfam" id="PF00724"/>
    </source>
</evidence>
<dbReference type="PANTHER" id="PTHR43656">
    <property type="entry name" value="BINDING OXIDOREDUCTASE, PUTATIVE (AFU_ORTHOLOGUE AFUA_2G08260)-RELATED"/>
    <property type="match status" value="1"/>
</dbReference>
<organism evidence="6 7">
    <name type="scientific">Wallemia mellicola</name>
    <dbReference type="NCBI Taxonomy" id="1708541"/>
    <lineage>
        <taxon>Eukaryota</taxon>
        <taxon>Fungi</taxon>
        <taxon>Dikarya</taxon>
        <taxon>Basidiomycota</taxon>
        <taxon>Wallemiomycotina</taxon>
        <taxon>Wallemiomycetes</taxon>
        <taxon>Wallemiales</taxon>
        <taxon>Wallemiaceae</taxon>
        <taxon>Wallemia</taxon>
    </lineage>
</organism>
<accession>A0A4T0ME25</accession>
<dbReference type="PANTHER" id="PTHR43656:SF2">
    <property type="entry name" value="BINDING OXIDOREDUCTASE, PUTATIVE (AFU_ORTHOLOGUE AFUA_2G08260)-RELATED"/>
    <property type="match status" value="1"/>
</dbReference>
<evidence type="ECO:0000313" key="6">
    <source>
        <dbReference type="EMBL" id="TIB81379.1"/>
    </source>
</evidence>
<dbReference type="GO" id="GO:0010181">
    <property type="term" value="F:FMN binding"/>
    <property type="evidence" value="ECO:0007669"/>
    <property type="project" value="InterPro"/>
</dbReference>
<proteinExistence type="inferred from homology"/>
<dbReference type="InterPro" id="IPR051799">
    <property type="entry name" value="NADH_flavin_oxidoreductase"/>
</dbReference>
<sequence length="418" mass="47058">MSSSCVEGIELKCGLKLKNRFVKSALEESLCRLGGSAPTAGLIELYRKWDKGGYGMIITGNIQVDAQYIGLPFDACMSYDDNDVNQWKSLIEGVRDTPLIVQLNHPGAQSPRWTLSKSPLQRNLAPSNVNHVFPSNMMFPDSEEMSEDDIQTVIKQFVIAAKYLHEMGINGVQIHGSHGYMISQFLSPKTNRRKDVYGNDRTKIVVEIINQIRHMCGKDFCIGVKLNSSDYLKGGMTMDDALQNYKDIVTKTTVDFVEISGGNYDSLVFLARSSEVFFEEFAKRIRDEIEIDEDHKPALMLTGGIRKRDTVDGLIKQNVCNLVGLGRPACVDMKIPQKMLSDEEFELDLSSYEVDNVLGFKTLGFVGASVRTLAYTLHLHRLARGDTSKFRGFLTELLLEIYRVIPKFYMLVITLIHL</sequence>
<dbReference type="InterPro" id="IPR001155">
    <property type="entry name" value="OxRdtase_FMN_N"/>
</dbReference>
<dbReference type="Pfam" id="PF00724">
    <property type="entry name" value="Oxidored_FMN"/>
    <property type="match status" value="1"/>
</dbReference>
<comment type="similarity">
    <text evidence="1">Belongs to the NADH:flavin oxidoreductase/NADH oxidase family.</text>
</comment>
<keyword evidence="2" id="KW-0285">Flavoprotein</keyword>
<dbReference type="InterPro" id="IPR013785">
    <property type="entry name" value="Aldolase_TIM"/>
</dbReference>
<dbReference type="Gene3D" id="3.20.20.70">
    <property type="entry name" value="Aldolase class I"/>
    <property type="match status" value="1"/>
</dbReference>
<dbReference type="GO" id="GO:0016491">
    <property type="term" value="F:oxidoreductase activity"/>
    <property type="evidence" value="ECO:0007669"/>
    <property type="project" value="UniProtKB-KW"/>
</dbReference>
<evidence type="ECO:0000313" key="7">
    <source>
        <dbReference type="Proteomes" id="UP000310685"/>
    </source>
</evidence>
<protein>
    <submittedName>
        <fullName evidence="6">FMN-linked oxidoreductase</fullName>
    </submittedName>
</protein>
<dbReference type="Proteomes" id="UP000310685">
    <property type="component" value="Unassembled WGS sequence"/>
</dbReference>
<evidence type="ECO:0000256" key="1">
    <source>
        <dbReference type="ARBA" id="ARBA00005979"/>
    </source>
</evidence>
<gene>
    <name evidence="6" type="ORF">E3Q22_01171</name>
</gene>
<dbReference type="AlphaFoldDB" id="A0A4T0ME25"/>
<evidence type="ECO:0000256" key="3">
    <source>
        <dbReference type="ARBA" id="ARBA00022643"/>
    </source>
</evidence>
<evidence type="ECO:0000256" key="2">
    <source>
        <dbReference type="ARBA" id="ARBA00022630"/>
    </source>
</evidence>
<keyword evidence="4" id="KW-0560">Oxidoreductase</keyword>
<dbReference type="SUPFAM" id="SSF51395">
    <property type="entry name" value="FMN-linked oxidoreductases"/>
    <property type="match status" value="1"/>
</dbReference>
<evidence type="ECO:0000256" key="4">
    <source>
        <dbReference type="ARBA" id="ARBA00023002"/>
    </source>
</evidence>
<comment type="caution">
    <text evidence="6">The sequence shown here is derived from an EMBL/GenBank/DDBJ whole genome shotgun (WGS) entry which is preliminary data.</text>
</comment>
<name>A0A4T0ME25_9BASI</name>
<keyword evidence="3" id="KW-0288">FMN</keyword>
<dbReference type="EMBL" id="SPRC01000008">
    <property type="protein sequence ID" value="TIB81379.1"/>
    <property type="molecule type" value="Genomic_DNA"/>
</dbReference>
<reference evidence="6 7" key="1">
    <citation type="submission" date="2019-03" db="EMBL/GenBank/DDBJ databases">
        <title>Sequencing 25 genomes of Wallemia mellicola.</title>
        <authorList>
            <person name="Gostincar C."/>
        </authorList>
    </citation>
    <scope>NUCLEOTIDE SEQUENCE [LARGE SCALE GENOMIC DNA]</scope>
    <source>
        <strain evidence="6 7">EXF-6152</strain>
    </source>
</reference>